<evidence type="ECO:0000256" key="2">
    <source>
        <dbReference type="ARBA" id="ARBA00004236"/>
    </source>
</evidence>
<proteinExistence type="predicted"/>
<keyword evidence="12" id="KW-1185">Reference proteome</keyword>
<dbReference type="FunFam" id="3.30.565.10:FF:000006">
    <property type="entry name" value="Sensor histidine kinase WalK"/>
    <property type="match status" value="1"/>
</dbReference>
<dbReference type="Gene3D" id="1.10.287.130">
    <property type="match status" value="1"/>
</dbReference>
<dbReference type="GO" id="GO:0009927">
    <property type="term" value="F:histidine phosphotransfer kinase activity"/>
    <property type="evidence" value="ECO:0007669"/>
    <property type="project" value="TreeGrafter"/>
</dbReference>
<dbReference type="InterPro" id="IPR036890">
    <property type="entry name" value="HATPase_C_sf"/>
</dbReference>
<dbReference type="InterPro" id="IPR003594">
    <property type="entry name" value="HATPase_dom"/>
</dbReference>
<evidence type="ECO:0000259" key="9">
    <source>
        <dbReference type="PROSITE" id="PS50109"/>
    </source>
</evidence>
<dbReference type="InterPro" id="IPR000014">
    <property type="entry name" value="PAS"/>
</dbReference>
<dbReference type="PRINTS" id="PR00344">
    <property type="entry name" value="BCTRLSENSOR"/>
</dbReference>
<keyword evidence="8" id="KW-0472">Membrane</keyword>
<dbReference type="PANTHER" id="PTHR43047:SF72">
    <property type="entry name" value="OSMOSENSING HISTIDINE PROTEIN KINASE SLN1"/>
    <property type="match status" value="1"/>
</dbReference>
<dbReference type="Gene3D" id="3.30.565.10">
    <property type="entry name" value="Histidine kinase-like ATPase, C-terminal domain"/>
    <property type="match status" value="1"/>
</dbReference>
<dbReference type="SUPFAM" id="SSF55785">
    <property type="entry name" value="PYP-like sensor domain (PAS domain)"/>
    <property type="match status" value="1"/>
</dbReference>
<evidence type="ECO:0000256" key="1">
    <source>
        <dbReference type="ARBA" id="ARBA00000085"/>
    </source>
</evidence>
<keyword evidence="6" id="KW-0418">Kinase</keyword>
<keyword evidence="5 11" id="KW-0808">Transferase</keyword>
<dbReference type="EC" id="2.7.13.3" evidence="3"/>
<keyword evidence="7" id="KW-0902">Two-component regulatory system</keyword>
<evidence type="ECO:0000256" key="5">
    <source>
        <dbReference type="ARBA" id="ARBA00022679"/>
    </source>
</evidence>
<evidence type="ECO:0000256" key="7">
    <source>
        <dbReference type="ARBA" id="ARBA00023012"/>
    </source>
</evidence>
<dbReference type="SUPFAM" id="SSF47384">
    <property type="entry name" value="Homodimeric domain of signal transducing histidine kinase"/>
    <property type="match status" value="1"/>
</dbReference>
<evidence type="ECO:0000259" key="10">
    <source>
        <dbReference type="PROSITE" id="PS50112"/>
    </source>
</evidence>
<evidence type="ECO:0000313" key="11">
    <source>
        <dbReference type="EMBL" id="KJL31182.1"/>
    </source>
</evidence>
<evidence type="ECO:0000256" key="8">
    <source>
        <dbReference type="SAM" id="Phobius"/>
    </source>
</evidence>
<name>A0A0F0LDA9_9MICO</name>
<feature type="transmembrane region" description="Helical" evidence="8">
    <location>
        <begin position="63"/>
        <end position="82"/>
    </location>
</feature>
<keyword evidence="4" id="KW-0597">Phosphoprotein</keyword>
<dbReference type="PROSITE" id="PS50112">
    <property type="entry name" value="PAS"/>
    <property type="match status" value="1"/>
</dbReference>
<dbReference type="GO" id="GO:0005886">
    <property type="term" value="C:plasma membrane"/>
    <property type="evidence" value="ECO:0007669"/>
    <property type="project" value="UniProtKB-SubCell"/>
</dbReference>
<dbReference type="SMART" id="SM00387">
    <property type="entry name" value="HATPase_c"/>
    <property type="match status" value="1"/>
</dbReference>
<dbReference type="EMBL" id="JYIX01000039">
    <property type="protein sequence ID" value="KJL31182.1"/>
    <property type="molecule type" value="Genomic_DNA"/>
</dbReference>
<dbReference type="InterPro" id="IPR036097">
    <property type="entry name" value="HisK_dim/P_sf"/>
</dbReference>
<feature type="transmembrane region" description="Helical" evidence="8">
    <location>
        <begin position="89"/>
        <end position="119"/>
    </location>
</feature>
<dbReference type="InterPro" id="IPR004358">
    <property type="entry name" value="Sig_transdc_His_kin-like_C"/>
</dbReference>
<dbReference type="SUPFAM" id="SSF55874">
    <property type="entry name" value="ATPase domain of HSP90 chaperone/DNA topoisomerase II/histidine kinase"/>
    <property type="match status" value="1"/>
</dbReference>
<feature type="transmembrane region" description="Helical" evidence="8">
    <location>
        <begin position="131"/>
        <end position="153"/>
    </location>
</feature>
<comment type="subcellular location">
    <subcellularLocation>
        <location evidence="2">Cell membrane</location>
    </subcellularLocation>
</comment>
<dbReference type="InterPro" id="IPR035965">
    <property type="entry name" value="PAS-like_dom_sf"/>
</dbReference>
<dbReference type="RefSeq" id="WP_045273359.1">
    <property type="nucleotide sequence ID" value="NZ_JYIX01000039.1"/>
</dbReference>
<reference evidence="11 12" key="1">
    <citation type="submission" date="2015-02" db="EMBL/GenBank/DDBJ databases">
        <title>Draft genome sequences of ten Microbacterium spp. with emphasis on heavy metal contaminated environments.</title>
        <authorList>
            <person name="Corretto E."/>
        </authorList>
    </citation>
    <scope>NUCLEOTIDE SEQUENCE [LARGE SCALE GENOMIC DNA]</scope>
    <source>
        <strain evidence="11 12">ARN176</strain>
    </source>
</reference>
<dbReference type="Proteomes" id="UP000033740">
    <property type="component" value="Unassembled WGS sequence"/>
</dbReference>
<evidence type="ECO:0000256" key="6">
    <source>
        <dbReference type="ARBA" id="ARBA00022777"/>
    </source>
</evidence>
<dbReference type="InterPro" id="IPR005467">
    <property type="entry name" value="His_kinase_dom"/>
</dbReference>
<dbReference type="PROSITE" id="PS50109">
    <property type="entry name" value="HIS_KIN"/>
    <property type="match status" value="1"/>
</dbReference>
<feature type="domain" description="Histidine kinase" evidence="9">
    <location>
        <begin position="312"/>
        <end position="526"/>
    </location>
</feature>
<feature type="domain" description="PAS" evidence="10">
    <location>
        <begin position="180"/>
        <end position="222"/>
    </location>
</feature>
<dbReference type="PANTHER" id="PTHR43047">
    <property type="entry name" value="TWO-COMPONENT HISTIDINE PROTEIN KINASE"/>
    <property type="match status" value="1"/>
</dbReference>
<dbReference type="CDD" id="cd00130">
    <property type="entry name" value="PAS"/>
    <property type="match status" value="1"/>
</dbReference>
<dbReference type="SMART" id="SM00388">
    <property type="entry name" value="HisKA"/>
    <property type="match status" value="1"/>
</dbReference>
<feature type="transmembrane region" description="Helical" evidence="8">
    <location>
        <begin position="6"/>
        <end position="28"/>
    </location>
</feature>
<dbReference type="CDD" id="cd00082">
    <property type="entry name" value="HisKA"/>
    <property type="match status" value="1"/>
</dbReference>
<accession>A0A0F0LDA9</accession>
<sequence>MSRRASIWRWQLIFVSTTVAIAVLVAALKPTIFATPLFTAGLALSVLTTAVVLVLPWDRIPPAGILAVPMIDICAIGLTTQAPDIRLGFLWVIPITWIATYYSMIAVFGGIALITAFLFTVANQTGLISDVVLRVLITAFGLGFLGTTIRIGVRRSRASRRLLRRRSEQIDRVARRAETHERRVTQIIDALDTALAAVGEDGAILKANDAYRRLYGLDADGLALPALAVEYDDREGESIPVEGTVLARAARGEHLAGERVWLYGADGEWRALEVDAQPIASDADQGAVMLVKIDDVTARLAAAEERRLMSAILTHELRNPLTAIVGHVDLLLERDDLPARAADQLGVVAGAAERMQDLVTTALDVSRPRPRVLSEPVDLHALVQASVSSFLPTATANRLRVDLAGETTLLIYGDAFRLRQVIDNLLSNAVKYTAAGGSILISLGVADDARAEVVVEDTGTGMAPADVEQLFQPYFRGERAERSGVPGTGLGLVAVRDIVTAHHGDIDVSSRLGEGTRMRVLLPRRPERNDA</sequence>
<keyword evidence="8" id="KW-1133">Transmembrane helix</keyword>
<keyword evidence="8" id="KW-0812">Transmembrane</keyword>
<dbReference type="NCBIfam" id="TIGR00229">
    <property type="entry name" value="sensory_box"/>
    <property type="match status" value="1"/>
</dbReference>
<dbReference type="InterPro" id="IPR003661">
    <property type="entry name" value="HisK_dim/P_dom"/>
</dbReference>
<feature type="transmembrane region" description="Helical" evidence="8">
    <location>
        <begin position="37"/>
        <end position="57"/>
    </location>
</feature>
<dbReference type="PATRIC" id="fig|582680.6.peg.3382"/>
<evidence type="ECO:0000256" key="4">
    <source>
        <dbReference type="ARBA" id="ARBA00022553"/>
    </source>
</evidence>
<protein>
    <recommendedName>
        <fullName evidence="3">histidine kinase</fullName>
        <ecNumber evidence="3">2.7.13.3</ecNumber>
    </recommendedName>
</protein>
<gene>
    <name evidence="11" type="primary">phoR_2</name>
    <name evidence="11" type="ORF">RS86_03298</name>
</gene>
<comment type="caution">
    <text evidence="11">The sequence shown here is derived from an EMBL/GenBank/DDBJ whole genome shotgun (WGS) entry which is preliminary data.</text>
</comment>
<dbReference type="GO" id="GO:0000155">
    <property type="term" value="F:phosphorelay sensor kinase activity"/>
    <property type="evidence" value="ECO:0007669"/>
    <property type="project" value="InterPro"/>
</dbReference>
<dbReference type="Pfam" id="PF02518">
    <property type="entry name" value="HATPase_c"/>
    <property type="match status" value="1"/>
</dbReference>
<organism evidence="11 12">
    <name type="scientific">Microbacterium azadirachtae</name>
    <dbReference type="NCBI Taxonomy" id="582680"/>
    <lineage>
        <taxon>Bacteria</taxon>
        <taxon>Bacillati</taxon>
        <taxon>Actinomycetota</taxon>
        <taxon>Actinomycetes</taxon>
        <taxon>Micrococcales</taxon>
        <taxon>Microbacteriaceae</taxon>
        <taxon>Microbacterium</taxon>
    </lineage>
</organism>
<comment type="catalytic activity">
    <reaction evidence="1">
        <text>ATP + protein L-histidine = ADP + protein N-phospho-L-histidine.</text>
        <dbReference type="EC" id="2.7.13.3"/>
    </reaction>
</comment>
<dbReference type="Pfam" id="PF00512">
    <property type="entry name" value="HisKA"/>
    <property type="match status" value="1"/>
</dbReference>
<evidence type="ECO:0000313" key="12">
    <source>
        <dbReference type="Proteomes" id="UP000033740"/>
    </source>
</evidence>
<dbReference type="STRING" id="582680.RS86_03298"/>
<evidence type="ECO:0000256" key="3">
    <source>
        <dbReference type="ARBA" id="ARBA00012438"/>
    </source>
</evidence>
<dbReference type="Gene3D" id="3.30.450.20">
    <property type="entry name" value="PAS domain"/>
    <property type="match status" value="1"/>
</dbReference>
<dbReference type="AlphaFoldDB" id="A0A0F0LDA9"/>